<comment type="caution">
    <text evidence="1">The sequence shown here is derived from an EMBL/GenBank/DDBJ whole genome shotgun (WGS) entry which is preliminary data.</text>
</comment>
<dbReference type="AlphaFoldDB" id="A0ABD0U153"/>
<dbReference type="EMBL" id="JANQDX010000018">
    <property type="protein sequence ID" value="KAL0905692.1"/>
    <property type="molecule type" value="Genomic_DNA"/>
</dbReference>
<evidence type="ECO:0000313" key="2">
    <source>
        <dbReference type="Proteomes" id="UP001552299"/>
    </source>
</evidence>
<dbReference type="Proteomes" id="UP001552299">
    <property type="component" value="Unassembled WGS sequence"/>
</dbReference>
<gene>
    <name evidence="1" type="ORF">M5K25_024132</name>
</gene>
<protein>
    <submittedName>
        <fullName evidence="1">Uncharacterized protein</fullName>
    </submittedName>
</protein>
<evidence type="ECO:0000313" key="1">
    <source>
        <dbReference type="EMBL" id="KAL0905692.1"/>
    </source>
</evidence>
<reference evidence="1 2" key="1">
    <citation type="journal article" date="2024" name="Plant Biotechnol. J.">
        <title>Dendrobium thyrsiflorum genome and its molecular insights into genes involved in important horticultural traits.</title>
        <authorList>
            <person name="Chen B."/>
            <person name="Wang J.Y."/>
            <person name="Zheng P.J."/>
            <person name="Li K.L."/>
            <person name="Liang Y.M."/>
            <person name="Chen X.F."/>
            <person name="Zhang C."/>
            <person name="Zhao X."/>
            <person name="He X."/>
            <person name="Zhang G.Q."/>
            <person name="Liu Z.J."/>
            <person name="Xu Q."/>
        </authorList>
    </citation>
    <scope>NUCLEOTIDE SEQUENCE [LARGE SCALE GENOMIC DNA]</scope>
    <source>
        <strain evidence="1">GZMU011</strain>
    </source>
</reference>
<organism evidence="1 2">
    <name type="scientific">Dendrobium thyrsiflorum</name>
    <name type="common">Pinecone-like raceme dendrobium</name>
    <name type="synonym">Orchid</name>
    <dbReference type="NCBI Taxonomy" id="117978"/>
    <lineage>
        <taxon>Eukaryota</taxon>
        <taxon>Viridiplantae</taxon>
        <taxon>Streptophyta</taxon>
        <taxon>Embryophyta</taxon>
        <taxon>Tracheophyta</taxon>
        <taxon>Spermatophyta</taxon>
        <taxon>Magnoliopsida</taxon>
        <taxon>Liliopsida</taxon>
        <taxon>Asparagales</taxon>
        <taxon>Orchidaceae</taxon>
        <taxon>Epidendroideae</taxon>
        <taxon>Malaxideae</taxon>
        <taxon>Dendrobiinae</taxon>
        <taxon>Dendrobium</taxon>
    </lineage>
</organism>
<name>A0ABD0U153_DENTH</name>
<proteinExistence type="predicted"/>
<keyword evidence="2" id="KW-1185">Reference proteome</keyword>
<sequence length="255" mass="28922">MGLFSSVFPLAAVPLVSVFIGCCVDASVSPWELSLRFEVFLVAGCELSLRFLCSLADVLILRFPLGSCPFGFYFATVLRSLLLHISSLRISISIIYFTMKFSKYFFSIAVFERDEEASEIEAEKWRPALSKDAECNMLQDLIPRFDSGEIFALYLISTPKLFEDSRQSSCMQRTDTTYKTFERTSKILFIVLQLLILKLWHIRGMGGRRAHRCLAAYRAAQSQAKPTKDTYIPNIAALGNAHRAASLDEEHFHIF</sequence>
<accession>A0ABD0U153</accession>